<feature type="compositionally biased region" description="Polar residues" evidence="1">
    <location>
        <begin position="459"/>
        <end position="468"/>
    </location>
</feature>
<keyword evidence="4" id="KW-1185">Reference proteome</keyword>
<feature type="region of interest" description="Disordered" evidence="1">
    <location>
        <begin position="190"/>
        <end position="220"/>
    </location>
</feature>
<protein>
    <recommendedName>
        <fullName evidence="2">Ubiquitin-like domain-containing protein</fullName>
    </recommendedName>
</protein>
<reference evidence="3 4" key="1">
    <citation type="submission" date="2017-06" db="EMBL/GenBank/DDBJ databases">
        <title>Comparative genomic analysis of Ambrosia Fusariam Clade fungi.</title>
        <authorList>
            <person name="Stajich J.E."/>
            <person name="Carrillo J."/>
            <person name="Kijimoto T."/>
            <person name="Eskalen A."/>
            <person name="O'Donnell K."/>
            <person name="Kasson M."/>
        </authorList>
    </citation>
    <scope>NUCLEOTIDE SEQUENCE [LARGE SCALE GENOMIC DNA]</scope>
    <source>
        <strain evidence="3 4">NRRL62579</strain>
    </source>
</reference>
<dbReference type="STRING" id="1325735.A0A428SCC0"/>
<accession>A0A428SCC0</accession>
<evidence type="ECO:0000313" key="3">
    <source>
        <dbReference type="EMBL" id="RSL87384.1"/>
    </source>
</evidence>
<dbReference type="Proteomes" id="UP000287144">
    <property type="component" value="Unassembled WGS sequence"/>
</dbReference>
<dbReference type="InterPro" id="IPR039327">
    <property type="entry name" value="CON7-like"/>
</dbReference>
<dbReference type="PANTHER" id="PTHR36167">
    <property type="entry name" value="C2H2 FINGER DOMAIN TRANSCRIPTION FACTOR (EUROFUNG)-RELATED"/>
    <property type="match status" value="1"/>
</dbReference>
<feature type="compositionally biased region" description="Basic and acidic residues" evidence="1">
    <location>
        <begin position="328"/>
        <end position="345"/>
    </location>
</feature>
<dbReference type="EMBL" id="NKCK01000279">
    <property type="protein sequence ID" value="RSL87384.1"/>
    <property type="molecule type" value="Genomic_DNA"/>
</dbReference>
<feature type="region of interest" description="Disordered" evidence="1">
    <location>
        <begin position="144"/>
        <end position="163"/>
    </location>
</feature>
<dbReference type="InterPro" id="IPR054464">
    <property type="entry name" value="ULD_fung"/>
</dbReference>
<sequence length="468" mass="53043">MDPLSIISSIAGIAATGTALSKSIYEFFSSSRSSSREMLDIARTIADLSISLGELRRVLRDGSELCNRKYLRRIKSAMRRLSRFHDEIRQLMDEARGFAGFKWRLKRSEIQQKLTRIESHKTGISLMLNILLLAITTRKQSGLSDTESFKDGQQSQGNHEEDREQEIYLLRQQSENLTYAAHQSIVDLSERKTQQCDSDLELPSDTRSDHTNKSGTQLQIQISRKRSDDTAKWLLDLIFSPYVQARMDFGAQSSDTDSEASDLENDFQEHISKNRKGNKRHRIGVSGSSETRMAIYDPGAATSVVKELLADWTVLTVKEIESTTGDKPGPEQKEAEASEEPQNKDEFISFTDALSRKFKFPFYKVEKFEGLKKLIDAAFVQVDVLGSHVEEGHFDLIGPDDIVMLPEIWDDLIQPGMNITMTMWPMDTLLRPHKPGTRTQPTKPTRPKTPEQSSEPKRSTTPVRPSAR</sequence>
<dbReference type="AlphaFoldDB" id="A0A428SCC0"/>
<feature type="compositionally biased region" description="Polar residues" evidence="1">
    <location>
        <begin position="144"/>
        <end position="157"/>
    </location>
</feature>
<name>A0A428SCC0_9HYPO</name>
<organism evidence="3 4">
    <name type="scientific">Fusarium oligoseptatum</name>
    <dbReference type="NCBI Taxonomy" id="2604345"/>
    <lineage>
        <taxon>Eukaryota</taxon>
        <taxon>Fungi</taxon>
        <taxon>Dikarya</taxon>
        <taxon>Ascomycota</taxon>
        <taxon>Pezizomycotina</taxon>
        <taxon>Sordariomycetes</taxon>
        <taxon>Hypocreomycetidae</taxon>
        <taxon>Hypocreales</taxon>
        <taxon>Nectriaceae</taxon>
        <taxon>Fusarium</taxon>
        <taxon>Fusarium solani species complex</taxon>
    </lineage>
</organism>
<feature type="domain" description="Ubiquitin-like" evidence="2">
    <location>
        <begin position="345"/>
        <end position="426"/>
    </location>
</feature>
<gene>
    <name evidence="3" type="ORF">CEP52_015536</name>
</gene>
<comment type="caution">
    <text evidence="3">The sequence shown here is derived from an EMBL/GenBank/DDBJ whole genome shotgun (WGS) entry which is preliminary data.</text>
</comment>
<feature type="region of interest" description="Disordered" evidence="1">
    <location>
        <begin position="428"/>
        <end position="468"/>
    </location>
</feature>
<evidence type="ECO:0000256" key="1">
    <source>
        <dbReference type="SAM" id="MobiDB-lite"/>
    </source>
</evidence>
<dbReference type="GO" id="GO:0006355">
    <property type="term" value="P:regulation of DNA-templated transcription"/>
    <property type="evidence" value="ECO:0007669"/>
    <property type="project" value="InterPro"/>
</dbReference>
<dbReference type="Pfam" id="PF22893">
    <property type="entry name" value="ULD_2"/>
    <property type="match status" value="1"/>
</dbReference>
<evidence type="ECO:0000259" key="2">
    <source>
        <dbReference type="Pfam" id="PF22893"/>
    </source>
</evidence>
<dbReference type="PANTHER" id="PTHR36167:SF4">
    <property type="entry name" value="FUNGAL N-TERMINAL DOMAIN-CONTAINING PROTEIN"/>
    <property type="match status" value="1"/>
</dbReference>
<evidence type="ECO:0000313" key="4">
    <source>
        <dbReference type="Proteomes" id="UP000287144"/>
    </source>
</evidence>
<proteinExistence type="predicted"/>
<feature type="region of interest" description="Disordered" evidence="1">
    <location>
        <begin position="321"/>
        <end position="345"/>
    </location>
</feature>